<dbReference type="Proteomes" id="UP000600139">
    <property type="component" value="Unassembled WGS sequence"/>
</dbReference>
<proteinExistence type="predicted"/>
<dbReference type="PROSITE" id="PS01124">
    <property type="entry name" value="HTH_ARAC_FAMILY_2"/>
    <property type="match status" value="1"/>
</dbReference>
<comment type="caution">
    <text evidence="5">The sequence shown here is derived from an EMBL/GenBank/DDBJ whole genome shotgun (WGS) entry which is preliminary data.</text>
</comment>
<evidence type="ECO:0000256" key="1">
    <source>
        <dbReference type="ARBA" id="ARBA00023015"/>
    </source>
</evidence>
<dbReference type="GO" id="GO:0003700">
    <property type="term" value="F:DNA-binding transcription factor activity"/>
    <property type="evidence" value="ECO:0007669"/>
    <property type="project" value="InterPro"/>
</dbReference>
<sequence>MKRRDVEITQRDGRFLAILAREPLPLSLSQIAREGDYRMSFLSERIGVSERHLRRVFEDGIGISPKDWMRQERMVAARSLLRAGSPIKEVAIDLGFTNSKMFSRDFQLFHGVTPTEFQRKEKSHVLNAIN</sequence>
<accession>A0A934R837</accession>
<dbReference type="EMBL" id="JAENIK010000011">
    <property type="protein sequence ID" value="MBK1816829.1"/>
    <property type="molecule type" value="Genomic_DNA"/>
</dbReference>
<protein>
    <submittedName>
        <fullName evidence="5">AraC family transcriptional regulator</fullName>
    </submittedName>
</protein>
<dbReference type="RefSeq" id="WP_200351754.1">
    <property type="nucleotide sequence ID" value="NZ_BAABHZ010000006.1"/>
</dbReference>
<dbReference type="Pfam" id="PF12833">
    <property type="entry name" value="HTH_18"/>
    <property type="match status" value="1"/>
</dbReference>
<name>A0A934R837_9BACT</name>
<keyword evidence="3" id="KW-0804">Transcription</keyword>
<dbReference type="Gene3D" id="1.10.10.60">
    <property type="entry name" value="Homeodomain-like"/>
    <property type="match status" value="2"/>
</dbReference>
<evidence type="ECO:0000313" key="6">
    <source>
        <dbReference type="Proteomes" id="UP000600139"/>
    </source>
</evidence>
<reference evidence="5" key="1">
    <citation type="submission" date="2021-01" db="EMBL/GenBank/DDBJ databases">
        <title>Modified the classification status of verrucomicrobia.</title>
        <authorList>
            <person name="Feng X."/>
        </authorList>
    </citation>
    <scope>NUCLEOTIDE SEQUENCE</scope>
    <source>
        <strain evidence="5">JCM 18052</strain>
    </source>
</reference>
<dbReference type="SUPFAM" id="SSF46689">
    <property type="entry name" value="Homeodomain-like"/>
    <property type="match status" value="1"/>
</dbReference>
<dbReference type="InterPro" id="IPR009057">
    <property type="entry name" value="Homeodomain-like_sf"/>
</dbReference>
<gene>
    <name evidence="5" type="ORF">JIN84_14485</name>
</gene>
<keyword evidence="6" id="KW-1185">Reference proteome</keyword>
<evidence type="ECO:0000256" key="3">
    <source>
        <dbReference type="ARBA" id="ARBA00023163"/>
    </source>
</evidence>
<keyword evidence="2" id="KW-0238">DNA-binding</keyword>
<keyword evidence="1" id="KW-0805">Transcription regulation</keyword>
<feature type="domain" description="HTH araC/xylS-type" evidence="4">
    <location>
        <begin position="21"/>
        <end position="120"/>
    </location>
</feature>
<dbReference type="PRINTS" id="PR00032">
    <property type="entry name" value="HTHARAC"/>
</dbReference>
<organism evidence="5 6">
    <name type="scientific">Luteolibacter yonseiensis</name>
    <dbReference type="NCBI Taxonomy" id="1144680"/>
    <lineage>
        <taxon>Bacteria</taxon>
        <taxon>Pseudomonadati</taxon>
        <taxon>Verrucomicrobiota</taxon>
        <taxon>Verrucomicrobiia</taxon>
        <taxon>Verrucomicrobiales</taxon>
        <taxon>Verrucomicrobiaceae</taxon>
        <taxon>Luteolibacter</taxon>
    </lineage>
</organism>
<evidence type="ECO:0000256" key="2">
    <source>
        <dbReference type="ARBA" id="ARBA00023125"/>
    </source>
</evidence>
<dbReference type="PROSITE" id="PS00041">
    <property type="entry name" value="HTH_ARAC_FAMILY_1"/>
    <property type="match status" value="1"/>
</dbReference>
<dbReference type="PANTHER" id="PTHR46796">
    <property type="entry name" value="HTH-TYPE TRANSCRIPTIONAL ACTIVATOR RHAS-RELATED"/>
    <property type="match status" value="1"/>
</dbReference>
<dbReference type="SMART" id="SM00342">
    <property type="entry name" value="HTH_ARAC"/>
    <property type="match status" value="1"/>
</dbReference>
<dbReference type="GO" id="GO:0043565">
    <property type="term" value="F:sequence-specific DNA binding"/>
    <property type="evidence" value="ECO:0007669"/>
    <property type="project" value="InterPro"/>
</dbReference>
<dbReference type="InterPro" id="IPR018062">
    <property type="entry name" value="HTH_AraC-typ_CS"/>
</dbReference>
<dbReference type="AlphaFoldDB" id="A0A934R837"/>
<dbReference type="InterPro" id="IPR020449">
    <property type="entry name" value="Tscrpt_reg_AraC-type_HTH"/>
</dbReference>
<dbReference type="InterPro" id="IPR018060">
    <property type="entry name" value="HTH_AraC"/>
</dbReference>
<evidence type="ECO:0000313" key="5">
    <source>
        <dbReference type="EMBL" id="MBK1816829.1"/>
    </source>
</evidence>
<dbReference type="InterPro" id="IPR050204">
    <property type="entry name" value="AraC_XylS_family_regulators"/>
</dbReference>
<evidence type="ECO:0000259" key="4">
    <source>
        <dbReference type="PROSITE" id="PS01124"/>
    </source>
</evidence>